<keyword evidence="2" id="KW-1185">Reference proteome</keyword>
<dbReference type="EMBL" id="CAJNOR010002432">
    <property type="protein sequence ID" value="CAF1293569.1"/>
    <property type="molecule type" value="Genomic_DNA"/>
</dbReference>
<proteinExistence type="predicted"/>
<evidence type="ECO:0000313" key="2">
    <source>
        <dbReference type="Proteomes" id="UP000663828"/>
    </source>
</evidence>
<dbReference type="Gene3D" id="3.60.10.10">
    <property type="entry name" value="Endonuclease/exonuclease/phosphatase"/>
    <property type="match status" value="1"/>
</dbReference>
<dbReference type="AlphaFoldDB" id="A0A815D7P9"/>
<comment type="caution">
    <text evidence="1">The sequence shown here is derived from an EMBL/GenBank/DDBJ whole genome shotgun (WGS) entry which is preliminary data.</text>
</comment>
<dbReference type="SUPFAM" id="SSF56219">
    <property type="entry name" value="DNase I-like"/>
    <property type="match status" value="1"/>
</dbReference>
<dbReference type="PANTHER" id="PTHR19446">
    <property type="entry name" value="REVERSE TRANSCRIPTASES"/>
    <property type="match status" value="1"/>
</dbReference>
<dbReference type="Proteomes" id="UP000663828">
    <property type="component" value="Unassembled WGS sequence"/>
</dbReference>
<accession>A0A815D7P9</accession>
<dbReference type="InterPro" id="IPR036691">
    <property type="entry name" value="Endo/exonu/phosph_ase_sf"/>
</dbReference>
<evidence type="ECO:0000313" key="1">
    <source>
        <dbReference type="EMBL" id="CAF1293569.1"/>
    </source>
</evidence>
<gene>
    <name evidence="1" type="ORF">XAT740_LOCUS28471</name>
</gene>
<sequence length="363" mass="40890">MPVTSPDKGGMLDGRCADITVCKKIKTTETNHGRLQRKYIPARMAPERTRPASSVCVSDQGRVDTVATGKSSHTTKNSKQPARAKMSLTVGTWNVQALWAVGKLEFLRNEMKRFRHDIIGISEVRWTGKCETPDADFIGPEEETVHMRDVSFLFSAHAKKALIGYQPIGPRIISARFDATPFKITVMHECAPNSATSKEDIEASYSYIEKEIGTENVEWKSCMGKYGHSDRNERLLEFATAHDLYICNTRFQQKPNRKWSWAPPDGTHKNMIDLILIQIQTGIRALKTNKSLGSHGIPAEMLQAGEEPLAREIYRLCNKAWHECAIPEEWGKSVLVSIPKKGYLSKCYNYRTVSLISHTGKYS</sequence>
<reference evidence="1" key="1">
    <citation type="submission" date="2021-02" db="EMBL/GenBank/DDBJ databases">
        <authorList>
            <person name="Nowell W R."/>
        </authorList>
    </citation>
    <scope>NUCLEOTIDE SEQUENCE</scope>
</reference>
<protein>
    <recommendedName>
        <fullName evidence="3">Endonuclease/exonuclease/phosphatase domain-containing protein</fullName>
    </recommendedName>
</protein>
<name>A0A815D7P9_ADIRI</name>
<evidence type="ECO:0008006" key="3">
    <source>
        <dbReference type="Google" id="ProtNLM"/>
    </source>
</evidence>
<organism evidence="1 2">
    <name type="scientific">Adineta ricciae</name>
    <name type="common">Rotifer</name>
    <dbReference type="NCBI Taxonomy" id="249248"/>
    <lineage>
        <taxon>Eukaryota</taxon>
        <taxon>Metazoa</taxon>
        <taxon>Spiralia</taxon>
        <taxon>Gnathifera</taxon>
        <taxon>Rotifera</taxon>
        <taxon>Eurotatoria</taxon>
        <taxon>Bdelloidea</taxon>
        <taxon>Adinetida</taxon>
        <taxon>Adinetidae</taxon>
        <taxon>Adineta</taxon>
    </lineage>
</organism>